<dbReference type="Pfam" id="PF00166">
    <property type="entry name" value="Cpn10"/>
    <property type="match status" value="1"/>
</dbReference>
<gene>
    <name evidence="4" type="ORF">UFOVP1292_60</name>
    <name evidence="5" type="ORF">UFOVP1411_51</name>
    <name evidence="2" type="ORF">UFOVP859_35</name>
    <name evidence="3" type="ORF">UFOVP882_32</name>
</gene>
<evidence type="ECO:0000313" key="2">
    <source>
        <dbReference type="EMBL" id="CAB4167640.1"/>
    </source>
</evidence>
<dbReference type="EMBL" id="LR796826">
    <property type="protein sequence ID" value="CAB4168489.1"/>
    <property type="molecule type" value="Genomic_DNA"/>
</dbReference>
<proteinExistence type="predicted"/>
<dbReference type="EMBL" id="LR796816">
    <property type="protein sequence ID" value="CAB4167640.1"/>
    <property type="molecule type" value="Genomic_DNA"/>
</dbReference>
<dbReference type="InterPro" id="IPR020818">
    <property type="entry name" value="Chaperonin_GroES"/>
</dbReference>
<evidence type="ECO:0000313" key="4">
    <source>
        <dbReference type="EMBL" id="CAB4196456.1"/>
    </source>
</evidence>
<name>A0A6J5P9D5_9CAUD</name>
<reference evidence="3" key="1">
    <citation type="submission" date="2020-05" db="EMBL/GenBank/DDBJ databases">
        <authorList>
            <person name="Chiriac C."/>
            <person name="Salcher M."/>
            <person name="Ghai R."/>
            <person name="Kavagutti S V."/>
        </authorList>
    </citation>
    <scope>NUCLEOTIDE SEQUENCE</scope>
</reference>
<evidence type="ECO:0000256" key="1">
    <source>
        <dbReference type="ARBA" id="ARBA00023186"/>
    </source>
</evidence>
<keyword evidence="1" id="KW-0143">Chaperone</keyword>
<dbReference type="SMART" id="SM00883">
    <property type="entry name" value="Cpn10"/>
    <property type="match status" value="1"/>
</dbReference>
<protein>
    <submittedName>
        <fullName evidence="3">GroS Co-chaperonin GroES (HSP10)</fullName>
    </submittedName>
</protein>
<dbReference type="GO" id="GO:0044183">
    <property type="term" value="F:protein folding chaperone"/>
    <property type="evidence" value="ECO:0007669"/>
    <property type="project" value="InterPro"/>
</dbReference>
<sequence length="139" mass="15485">MQAVAMDKAVDNSDWIDDSAPRFKPSELPDLPGFHVLVQPTSIRPKTKGGIILPDRVKDDISYLTTIGKVLKIGDSAYLDKEKFPNGPWCKVGEYVCYGKLVGQKFVYKGAKLLLIFDDQIIMKVGDPAYLDTTYNLSN</sequence>
<dbReference type="EMBL" id="LR797357">
    <property type="protein sequence ID" value="CAB4205257.1"/>
    <property type="molecule type" value="Genomic_DNA"/>
</dbReference>
<dbReference type="InterPro" id="IPR037124">
    <property type="entry name" value="Chaperonin_GroES_sf"/>
</dbReference>
<accession>A0A6J5P9D5</accession>
<evidence type="ECO:0000313" key="5">
    <source>
        <dbReference type="EMBL" id="CAB4205257.1"/>
    </source>
</evidence>
<dbReference type="CDD" id="cd00320">
    <property type="entry name" value="cpn10"/>
    <property type="match status" value="1"/>
</dbReference>
<dbReference type="GO" id="GO:0005524">
    <property type="term" value="F:ATP binding"/>
    <property type="evidence" value="ECO:0007669"/>
    <property type="project" value="InterPro"/>
</dbReference>
<dbReference type="InterPro" id="IPR011032">
    <property type="entry name" value="GroES-like_sf"/>
</dbReference>
<dbReference type="SUPFAM" id="SSF50129">
    <property type="entry name" value="GroES-like"/>
    <property type="match status" value="1"/>
</dbReference>
<dbReference type="EMBL" id="LR797251">
    <property type="protein sequence ID" value="CAB4196456.1"/>
    <property type="molecule type" value="Genomic_DNA"/>
</dbReference>
<organism evidence="3">
    <name type="scientific">uncultured Caudovirales phage</name>
    <dbReference type="NCBI Taxonomy" id="2100421"/>
    <lineage>
        <taxon>Viruses</taxon>
        <taxon>Duplodnaviria</taxon>
        <taxon>Heunggongvirae</taxon>
        <taxon>Uroviricota</taxon>
        <taxon>Caudoviricetes</taxon>
        <taxon>Peduoviridae</taxon>
        <taxon>Maltschvirus</taxon>
        <taxon>Maltschvirus maltsch</taxon>
    </lineage>
</organism>
<dbReference type="Gene3D" id="2.30.33.40">
    <property type="entry name" value="GroES chaperonin"/>
    <property type="match status" value="1"/>
</dbReference>
<evidence type="ECO:0000313" key="3">
    <source>
        <dbReference type="EMBL" id="CAB4168489.1"/>
    </source>
</evidence>